<evidence type="ECO:0000313" key="2">
    <source>
        <dbReference type="Proteomes" id="UP001054902"/>
    </source>
</evidence>
<sequence length="219" mass="25141">MWSWEAIMVLPGVEVIPAYTFSTCRNVKTIIMADTVKRIEERAFYCCRSLVYIQLSRNLEYIGAFAFRFCYSLTSIFIPPSCREIREYALADCKELIILSVPTHTQLDYNVIAATALIEASSFPTCRFGDYENEEEVHHWIKNRLQGDEYALHRACSSYNPLEESIFGIVKTQGLKAFKEPDSVGVTPSQYLSENPFAEIEEQKILKRYILDMMGEIVG</sequence>
<dbReference type="Proteomes" id="UP001054902">
    <property type="component" value="Unassembled WGS sequence"/>
</dbReference>
<dbReference type="PANTHER" id="PTHR45661:SF3">
    <property type="entry name" value="IG-LIKE DOMAIN-CONTAINING PROTEIN"/>
    <property type="match status" value="1"/>
</dbReference>
<organism evidence="1 2">
    <name type="scientific">Chaetoceros tenuissimus</name>
    <dbReference type="NCBI Taxonomy" id="426638"/>
    <lineage>
        <taxon>Eukaryota</taxon>
        <taxon>Sar</taxon>
        <taxon>Stramenopiles</taxon>
        <taxon>Ochrophyta</taxon>
        <taxon>Bacillariophyta</taxon>
        <taxon>Coscinodiscophyceae</taxon>
        <taxon>Chaetocerotophycidae</taxon>
        <taxon>Chaetocerotales</taxon>
        <taxon>Chaetocerotaceae</taxon>
        <taxon>Chaetoceros</taxon>
    </lineage>
</organism>
<dbReference type="InterPro" id="IPR026906">
    <property type="entry name" value="LRR_5"/>
</dbReference>
<comment type="caution">
    <text evidence="1">The sequence shown here is derived from an EMBL/GenBank/DDBJ whole genome shotgun (WGS) entry which is preliminary data.</text>
</comment>
<proteinExistence type="predicted"/>
<evidence type="ECO:0000313" key="1">
    <source>
        <dbReference type="EMBL" id="GFH58524.1"/>
    </source>
</evidence>
<dbReference type="InterPro" id="IPR032675">
    <property type="entry name" value="LRR_dom_sf"/>
</dbReference>
<keyword evidence="2" id="KW-1185">Reference proteome</keyword>
<evidence type="ECO:0008006" key="3">
    <source>
        <dbReference type="Google" id="ProtNLM"/>
    </source>
</evidence>
<reference evidence="1 2" key="1">
    <citation type="journal article" date="2021" name="Sci. Rep.">
        <title>The genome of the diatom Chaetoceros tenuissimus carries an ancient integrated fragment of an extant virus.</title>
        <authorList>
            <person name="Hongo Y."/>
            <person name="Kimura K."/>
            <person name="Takaki Y."/>
            <person name="Yoshida Y."/>
            <person name="Baba S."/>
            <person name="Kobayashi G."/>
            <person name="Nagasaki K."/>
            <person name="Hano T."/>
            <person name="Tomaru Y."/>
        </authorList>
    </citation>
    <scope>NUCLEOTIDE SEQUENCE [LARGE SCALE GENOMIC DNA]</scope>
    <source>
        <strain evidence="1 2">NIES-3715</strain>
    </source>
</reference>
<accession>A0AAD3D681</accession>
<gene>
    <name evidence="1" type="ORF">CTEN210_15000</name>
</gene>
<dbReference type="PANTHER" id="PTHR45661">
    <property type="entry name" value="SURFACE ANTIGEN"/>
    <property type="match status" value="1"/>
</dbReference>
<dbReference type="SUPFAM" id="SSF52058">
    <property type="entry name" value="L domain-like"/>
    <property type="match status" value="1"/>
</dbReference>
<dbReference type="EMBL" id="BLLK01000062">
    <property type="protein sequence ID" value="GFH58524.1"/>
    <property type="molecule type" value="Genomic_DNA"/>
</dbReference>
<protein>
    <recommendedName>
        <fullName evidence="3">Leucine-rich repeat domain-containing protein</fullName>
    </recommendedName>
</protein>
<name>A0AAD3D681_9STRA</name>
<dbReference type="AlphaFoldDB" id="A0AAD3D681"/>
<dbReference type="Pfam" id="PF13306">
    <property type="entry name" value="LRR_5"/>
    <property type="match status" value="1"/>
</dbReference>
<dbReference type="InterPro" id="IPR053139">
    <property type="entry name" value="Surface_bspA-like"/>
</dbReference>
<dbReference type="Gene3D" id="3.80.10.10">
    <property type="entry name" value="Ribonuclease Inhibitor"/>
    <property type="match status" value="1"/>
</dbReference>